<accession>A0A0Q9XNG9</accession>
<dbReference type="PANTHER" id="PTHR14226:SF76">
    <property type="entry name" value="NTE FAMILY PROTEIN RSSA"/>
    <property type="match status" value="1"/>
</dbReference>
<name>A0A0Q9XNG9_9BACI</name>
<feature type="active site" description="Proton acceptor" evidence="5">
    <location>
        <position position="154"/>
    </location>
</feature>
<evidence type="ECO:0000256" key="4">
    <source>
        <dbReference type="ARBA" id="ARBA00023098"/>
    </source>
</evidence>
<dbReference type="SUPFAM" id="SSF52151">
    <property type="entry name" value="FabD/lysophospholipase-like"/>
    <property type="match status" value="1"/>
</dbReference>
<evidence type="ECO:0000256" key="3">
    <source>
        <dbReference type="ARBA" id="ARBA00022963"/>
    </source>
</evidence>
<gene>
    <name evidence="7" type="ORF">ACA29_22045</name>
</gene>
<dbReference type="AlphaFoldDB" id="A0A0Q9XNG9"/>
<evidence type="ECO:0000256" key="1">
    <source>
        <dbReference type="ARBA" id="ARBA00006636"/>
    </source>
</evidence>
<dbReference type="PROSITE" id="PS51635">
    <property type="entry name" value="PNPLA"/>
    <property type="match status" value="1"/>
</dbReference>
<feature type="active site" description="Nucleophile" evidence="5">
    <location>
        <position position="39"/>
    </location>
</feature>
<dbReference type="GO" id="GO:0046470">
    <property type="term" value="P:phosphatidylcholine metabolic process"/>
    <property type="evidence" value="ECO:0007669"/>
    <property type="project" value="InterPro"/>
</dbReference>
<comment type="similarity">
    <text evidence="1">Belongs to the NTE family.</text>
</comment>
<evidence type="ECO:0000256" key="5">
    <source>
        <dbReference type="PROSITE-ProRule" id="PRU01161"/>
    </source>
</evidence>
<organism evidence="7 8">
    <name type="scientific">Lederbergia galactosidilytica</name>
    <dbReference type="NCBI Taxonomy" id="217031"/>
    <lineage>
        <taxon>Bacteria</taxon>
        <taxon>Bacillati</taxon>
        <taxon>Bacillota</taxon>
        <taxon>Bacilli</taxon>
        <taxon>Bacillales</taxon>
        <taxon>Bacillaceae</taxon>
        <taxon>Lederbergia</taxon>
    </lineage>
</organism>
<dbReference type="Proteomes" id="UP000053881">
    <property type="component" value="Unassembled WGS sequence"/>
</dbReference>
<evidence type="ECO:0000256" key="2">
    <source>
        <dbReference type="ARBA" id="ARBA00022801"/>
    </source>
</evidence>
<dbReference type="PROSITE" id="PS01237">
    <property type="entry name" value="UPF0028"/>
    <property type="match status" value="1"/>
</dbReference>
<dbReference type="Pfam" id="PF01734">
    <property type="entry name" value="Patatin"/>
    <property type="match status" value="1"/>
</dbReference>
<dbReference type="InterPro" id="IPR016035">
    <property type="entry name" value="Acyl_Trfase/lysoPLipase"/>
</dbReference>
<dbReference type="PATRIC" id="fig|217031.4.peg.7498"/>
<dbReference type="InterPro" id="IPR001423">
    <property type="entry name" value="LysoPLipase_patatin_CS"/>
</dbReference>
<dbReference type="GO" id="GO:0016042">
    <property type="term" value="P:lipid catabolic process"/>
    <property type="evidence" value="ECO:0007669"/>
    <property type="project" value="UniProtKB-UniRule"/>
</dbReference>
<keyword evidence="4 5" id="KW-0443">Lipid metabolism</keyword>
<dbReference type="GO" id="GO:0004622">
    <property type="term" value="F:phosphatidylcholine lysophospholipase activity"/>
    <property type="evidence" value="ECO:0007669"/>
    <property type="project" value="InterPro"/>
</dbReference>
<reference evidence="7 8" key="1">
    <citation type="submission" date="2015-06" db="EMBL/GenBank/DDBJ databases">
        <title>Genome sequencing project of Bacillus galactosidilyticus PL133.</title>
        <authorList>
            <person name="Gaiero J."/>
            <person name="Nicol R."/>
            <person name="Habash M."/>
        </authorList>
    </citation>
    <scope>NUCLEOTIDE SEQUENCE [LARGE SCALE GENOMIC DNA]</scope>
    <source>
        <strain evidence="7 8">PL133</strain>
    </source>
</reference>
<evidence type="ECO:0000313" key="7">
    <source>
        <dbReference type="EMBL" id="KRG09798.1"/>
    </source>
</evidence>
<feature type="short sequence motif" description="DGA/G" evidence="5">
    <location>
        <begin position="154"/>
        <end position="156"/>
    </location>
</feature>
<keyword evidence="2 5" id="KW-0378">Hydrolase</keyword>
<dbReference type="EMBL" id="LGPB01000137">
    <property type="protein sequence ID" value="KRG09798.1"/>
    <property type="molecule type" value="Genomic_DNA"/>
</dbReference>
<protein>
    <submittedName>
        <fullName evidence="7">Esterase</fullName>
    </submittedName>
</protein>
<dbReference type="Gene3D" id="3.40.1090.10">
    <property type="entry name" value="Cytosolic phospholipase A2 catalytic domain"/>
    <property type="match status" value="2"/>
</dbReference>
<dbReference type="InterPro" id="IPR050301">
    <property type="entry name" value="NTE"/>
</dbReference>
<dbReference type="InterPro" id="IPR002641">
    <property type="entry name" value="PNPLA_dom"/>
</dbReference>
<sequence>MPKIGLALGSGGARGFAHLGVLKILQEQSIPIDVIAGSSMGALVGCFYAFGHNLEQLIRLSIAFQRNHYLHYLDFTIPKMGFIEGKRIENLINLFMHGKNLEELKIPVKVMTTDLQTGEKVEFSKGNIARIVRASIAIPGIFTPVKINGRLLVDGGVVDKIPISTVRKMGADIVLASDVAIVNKKAEITTVYDVIMQSLDIMQTEIGTVKEGESDLMLRPHVEEFSARSFKNIKDIIKRGEEETLRQLPKIKQLIKEH</sequence>
<dbReference type="PANTHER" id="PTHR14226">
    <property type="entry name" value="NEUROPATHY TARGET ESTERASE/SWISS CHEESE D.MELANOGASTER"/>
    <property type="match status" value="1"/>
</dbReference>
<comment type="caution">
    <text evidence="7">The sequence shown here is derived from an EMBL/GenBank/DDBJ whole genome shotgun (WGS) entry which is preliminary data.</text>
</comment>
<comment type="caution">
    <text evidence="5">Lacks conserved residue(s) required for the propagation of feature annotation.</text>
</comment>
<feature type="short sequence motif" description="GXSXG" evidence="5">
    <location>
        <begin position="37"/>
        <end position="41"/>
    </location>
</feature>
<feature type="domain" description="PNPLA" evidence="6">
    <location>
        <begin position="6"/>
        <end position="167"/>
    </location>
</feature>
<proteinExistence type="inferred from homology"/>
<evidence type="ECO:0000259" key="6">
    <source>
        <dbReference type="PROSITE" id="PS51635"/>
    </source>
</evidence>
<keyword evidence="3 5" id="KW-0442">Lipid degradation</keyword>
<evidence type="ECO:0000313" key="8">
    <source>
        <dbReference type="Proteomes" id="UP000053881"/>
    </source>
</evidence>